<feature type="domain" description="N-acetyltransferase" evidence="3">
    <location>
        <begin position="6"/>
        <end position="186"/>
    </location>
</feature>
<dbReference type="RefSeq" id="WP_339574134.1">
    <property type="nucleotide sequence ID" value="NZ_JBBIAA010000003.1"/>
</dbReference>
<feature type="compositionally biased region" description="Low complexity" evidence="2">
    <location>
        <begin position="33"/>
        <end position="47"/>
    </location>
</feature>
<evidence type="ECO:0000259" key="3">
    <source>
        <dbReference type="PROSITE" id="PS51186"/>
    </source>
</evidence>
<comment type="caution">
    <text evidence="4">The sequence shown here is derived from an EMBL/GenBank/DDBJ whole genome shotgun (WGS) entry which is preliminary data.</text>
</comment>
<keyword evidence="1" id="KW-0808">Transferase</keyword>
<dbReference type="PANTHER" id="PTHR13947:SF37">
    <property type="entry name" value="LD18367P"/>
    <property type="match status" value="1"/>
</dbReference>
<evidence type="ECO:0000256" key="2">
    <source>
        <dbReference type="SAM" id="MobiDB-lite"/>
    </source>
</evidence>
<proteinExistence type="predicted"/>
<dbReference type="CDD" id="cd04301">
    <property type="entry name" value="NAT_SF"/>
    <property type="match status" value="1"/>
</dbReference>
<dbReference type="InterPro" id="IPR016181">
    <property type="entry name" value="Acyl_CoA_acyltransferase"/>
</dbReference>
<organism evidence="4 5">
    <name type="scientific">Pseudokineococcus basanitobsidens</name>
    <dbReference type="NCBI Taxonomy" id="1926649"/>
    <lineage>
        <taxon>Bacteria</taxon>
        <taxon>Bacillati</taxon>
        <taxon>Actinomycetota</taxon>
        <taxon>Actinomycetes</taxon>
        <taxon>Kineosporiales</taxon>
        <taxon>Kineosporiaceae</taxon>
        <taxon>Pseudokineococcus</taxon>
    </lineage>
</organism>
<feature type="region of interest" description="Disordered" evidence="2">
    <location>
        <begin position="33"/>
        <end position="63"/>
    </location>
</feature>
<dbReference type="SUPFAM" id="SSF55729">
    <property type="entry name" value="Acyl-CoA N-acyltransferases (Nat)"/>
    <property type="match status" value="1"/>
</dbReference>
<dbReference type="EMBL" id="JBBIAA010000003">
    <property type="protein sequence ID" value="MEJ5944753.1"/>
    <property type="molecule type" value="Genomic_DNA"/>
</dbReference>
<dbReference type="PANTHER" id="PTHR13947">
    <property type="entry name" value="GNAT FAMILY N-ACETYLTRANSFERASE"/>
    <property type="match status" value="1"/>
</dbReference>
<dbReference type="Gene3D" id="3.40.630.30">
    <property type="match status" value="1"/>
</dbReference>
<reference evidence="4 5" key="1">
    <citation type="journal article" date="2017" name="Int. J. Syst. Evol. Microbiol.">
        <title>Pseudokineococcus basanitobsidens sp. nov., isolated from volcanic rock.</title>
        <authorList>
            <person name="Lee D.W."/>
            <person name="Park M.Y."/>
            <person name="Kim J.J."/>
            <person name="Kim B.S."/>
        </authorList>
    </citation>
    <scope>NUCLEOTIDE SEQUENCE [LARGE SCALE GENOMIC DNA]</scope>
    <source>
        <strain evidence="4 5">DSM 103726</strain>
    </source>
</reference>
<dbReference type="Pfam" id="PF00583">
    <property type="entry name" value="Acetyltransf_1"/>
    <property type="match status" value="1"/>
</dbReference>
<dbReference type="PROSITE" id="PS51186">
    <property type="entry name" value="GNAT"/>
    <property type="match status" value="1"/>
</dbReference>
<evidence type="ECO:0000313" key="5">
    <source>
        <dbReference type="Proteomes" id="UP001387100"/>
    </source>
</evidence>
<accession>A0ABU8RI74</accession>
<protein>
    <submittedName>
        <fullName evidence="4">GNAT family N-acetyltransferase</fullName>
    </submittedName>
</protein>
<dbReference type="InterPro" id="IPR050769">
    <property type="entry name" value="NAT_camello-type"/>
</dbReference>
<name>A0ABU8RI74_9ACTN</name>
<gene>
    <name evidence="4" type="ORF">WDZ17_05535</name>
</gene>
<evidence type="ECO:0000313" key="4">
    <source>
        <dbReference type="EMBL" id="MEJ5944753.1"/>
    </source>
</evidence>
<sequence length="226" mass="23064">MGGSRLVVRTAGPQDAGAVLALVADVRAGAAGAAGSARDGSAPVAGDAGPGAGGSSGDPADGRLPEAVVASALSRHDVLVLLAELRERAVGVLVLRRGEVLPLSERSAAHVEQLAVAPDQRRRGVGRALLAAAARSAHDDGLARIVVSAPPSGREAQRFLARLGFSPLVVQRSASVAALREALRGPRPTAPPPVLDERLDAAASRRAAVERVLSRRRRERGLTGTL</sequence>
<dbReference type="InterPro" id="IPR000182">
    <property type="entry name" value="GNAT_dom"/>
</dbReference>
<keyword evidence="5" id="KW-1185">Reference proteome</keyword>
<evidence type="ECO:0000256" key="1">
    <source>
        <dbReference type="ARBA" id="ARBA00022679"/>
    </source>
</evidence>
<dbReference type="Proteomes" id="UP001387100">
    <property type="component" value="Unassembled WGS sequence"/>
</dbReference>